<feature type="compositionally biased region" description="Polar residues" evidence="1">
    <location>
        <begin position="313"/>
        <end position="326"/>
    </location>
</feature>
<gene>
    <name evidence="2" type="ORF">MKZ38_009894</name>
</gene>
<feature type="region of interest" description="Disordered" evidence="1">
    <location>
        <begin position="1"/>
        <end position="37"/>
    </location>
</feature>
<evidence type="ECO:0000256" key="1">
    <source>
        <dbReference type="SAM" id="MobiDB-lite"/>
    </source>
</evidence>
<comment type="caution">
    <text evidence="2">The sequence shown here is derived from an EMBL/GenBank/DDBJ whole genome shotgun (WGS) entry which is preliminary data.</text>
</comment>
<name>A0AAD5WN19_9PEZI</name>
<dbReference type="AlphaFoldDB" id="A0AAD5WN19"/>
<dbReference type="EMBL" id="JAKWBI020000816">
    <property type="protein sequence ID" value="KAJ2892393.1"/>
    <property type="molecule type" value="Genomic_DNA"/>
</dbReference>
<dbReference type="Proteomes" id="UP001201980">
    <property type="component" value="Unassembled WGS sequence"/>
</dbReference>
<feature type="compositionally biased region" description="Low complexity" evidence="1">
    <location>
        <begin position="258"/>
        <end position="271"/>
    </location>
</feature>
<proteinExistence type="predicted"/>
<accession>A0AAD5WN19</accession>
<feature type="region of interest" description="Disordered" evidence="1">
    <location>
        <begin position="247"/>
        <end position="326"/>
    </location>
</feature>
<feature type="compositionally biased region" description="Low complexity" evidence="1">
    <location>
        <begin position="303"/>
        <end position="312"/>
    </location>
</feature>
<reference evidence="2" key="1">
    <citation type="submission" date="2022-07" db="EMBL/GenBank/DDBJ databases">
        <title>Draft genome sequence of Zalerion maritima ATCC 34329, a (micro)plastics degrading marine fungus.</title>
        <authorList>
            <person name="Paco A."/>
            <person name="Goncalves M.F.M."/>
            <person name="Rocha-Santos T.A.P."/>
            <person name="Alves A."/>
        </authorList>
    </citation>
    <scope>NUCLEOTIDE SEQUENCE</scope>
    <source>
        <strain evidence="2">ATCC 34329</strain>
    </source>
</reference>
<organism evidence="2 3">
    <name type="scientific">Zalerion maritima</name>
    <dbReference type="NCBI Taxonomy" id="339359"/>
    <lineage>
        <taxon>Eukaryota</taxon>
        <taxon>Fungi</taxon>
        <taxon>Dikarya</taxon>
        <taxon>Ascomycota</taxon>
        <taxon>Pezizomycotina</taxon>
        <taxon>Sordariomycetes</taxon>
        <taxon>Lulworthiomycetidae</taxon>
        <taxon>Lulworthiales</taxon>
        <taxon>Lulworthiaceae</taxon>
        <taxon>Zalerion</taxon>
    </lineage>
</organism>
<evidence type="ECO:0000313" key="3">
    <source>
        <dbReference type="Proteomes" id="UP001201980"/>
    </source>
</evidence>
<evidence type="ECO:0000313" key="2">
    <source>
        <dbReference type="EMBL" id="KAJ2892393.1"/>
    </source>
</evidence>
<sequence length="377" mass="39688">METRRESEQQRETGGEQHFQGEGSADLSLTMTQARRDTRPMWPTREETMTRHNQVPVAPPGPLIQARLPPTHPILAINPAPSLPIFVSQVGVRTNHGLRKYPALMGYWSHNVVAQQMAHEIGAPAMAEVANRRPVESIAVFDAQEWTYLLVDPLHGSYPARWEPYKIFPGSMPSKFGFFLKMNANNRSLSSPPAPVLDGAAVSQQGAVNAPEVGTGRRETPVAVAVVDMEEVEDEDGKVVMAAPDAAVASLPGPPPQATSSPSAGSTSTSTGGDGPSRQLATSAPPLSLPQETIFAAPPATPPTLSADSSSLQPSQPAESSVDTGAVPSFTTAATSSWCKCCIERCAKRREAELAGEAATATATAAAAAAAAAIEKK</sequence>
<feature type="compositionally biased region" description="Basic and acidic residues" evidence="1">
    <location>
        <begin position="1"/>
        <end position="15"/>
    </location>
</feature>
<keyword evidence="3" id="KW-1185">Reference proteome</keyword>
<protein>
    <submittedName>
        <fullName evidence="2">Uncharacterized protein</fullName>
    </submittedName>
</protein>